<reference evidence="3" key="3">
    <citation type="submission" date="2002-02" db="EMBL/GenBank/DDBJ databases">
        <authorList>
            <person name="Town C.D."/>
            <person name="Kaul S."/>
        </authorList>
    </citation>
    <scope>NUCLEOTIDE SEQUENCE</scope>
</reference>
<dbReference type="GO" id="GO:0003677">
    <property type="term" value="F:DNA binding"/>
    <property type="evidence" value="ECO:0007669"/>
    <property type="project" value="InterPro"/>
</dbReference>
<dbReference type="PANTHER" id="PTHR23272">
    <property type="entry name" value="BED FINGER-RELATED"/>
    <property type="match status" value="1"/>
</dbReference>
<dbReference type="AlphaFoldDB" id="Q9ZU73"/>
<feature type="domain" description="HAT C-terminal dimerisation" evidence="1">
    <location>
        <begin position="199"/>
        <end position="282"/>
    </location>
</feature>
<evidence type="ECO:0000259" key="1">
    <source>
        <dbReference type="Pfam" id="PF05699"/>
    </source>
</evidence>
<dbReference type="SUPFAM" id="SSF53098">
    <property type="entry name" value="Ribonuclease H-like"/>
    <property type="match status" value="1"/>
</dbReference>
<dbReference type="Pfam" id="PF14372">
    <property type="entry name" value="hAT-like_RNase-H"/>
    <property type="match status" value="1"/>
</dbReference>
<reference key="1">
    <citation type="journal article" date="1999" name="Nature">
        <title>Sequence and analysis of chromosome 2 of the plant Arabidopsis thaliana.</title>
        <authorList>
            <person name="Lin X."/>
            <person name="Kaul S."/>
            <person name="Rounsley S."/>
            <person name="Shea T.P."/>
            <person name="Benito M.I."/>
            <person name="Town C.D."/>
            <person name="Fujii C.Y."/>
            <person name="Mason T."/>
            <person name="Bowman C.L."/>
            <person name="Barnstead M."/>
            <person name="Feldblyum T.V."/>
            <person name="Buell C.R."/>
            <person name="Ketchum K.A."/>
            <person name="Lee J."/>
            <person name="Ronning C.M."/>
            <person name="Koo H.L."/>
            <person name="Moffat K.S."/>
            <person name="Cronin L.A."/>
            <person name="Shen M."/>
            <person name="Pai G."/>
            <person name="Van Aken S."/>
            <person name="Umayam L."/>
            <person name="Tallon L.J."/>
            <person name="Gill J.E."/>
            <person name="Adams M.D."/>
            <person name="Carrera A.J."/>
            <person name="Creasy T.H."/>
            <person name="Goodman H.M."/>
            <person name="Somerville C.R."/>
            <person name="Copenhaver G.P."/>
            <person name="Preuss D."/>
            <person name="Nierman W.C."/>
            <person name="White O."/>
            <person name="Eisen J.A."/>
            <person name="Salzberg S.L."/>
            <person name="Fraser C.M."/>
            <person name="Venter J.C."/>
        </authorList>
    </citation>
    <scope>NUCLEOTIDE SEQUENCE [LARGE SCALE GENOMIC DNA]</scope>
    <source>
        <strain>cv. Columbia</strain>
    </source>
</reference>
<protein>
    <submittedName>
        <fullName evidence="3">Ac-like transposase</fullName>
    </submittedName>
</protein>
<accession>Q9ZU73</accession>
<dbReference type="InterPro" id="IPR025525">
    <property type="entry name" value="hAT-like_transposase_RNase-H"/>
</dbReference>
<name>Q9ZU73_ARATH</name>
<evidence type="ECO:0000313" key="3">
    <source>
        <dbReference type="EMBL" id="AAD12209.1"/>
    </source>
</evidence>
<dbReference type="InterPro" id="IPR008906">
    <property type="entry name" value="HATC_C_dom"/>
</dbReference>
<feature type="domain" description="hAT-like transposase RNase-H fold" evidence="2">
    <location>
        <begin position="82"/>
        <end position="167"/>
    </location>
</feature>
<dbReference type="GO" id="GO:0046983">
    <property type="term" value="F:protein dimerization activity"/>
    <property type="evidence" value="ECO:0007669"/>
    <property type="project" value="InterPro"/>
</dbReference>
<dbReference type="InterPro" id="IPR012337">
    <property type="entry name" value="RNaseH-like_sf"/>
</dbReference>
<evidence type="ECO:0000259" key="2">
    <source>
        <dbReference type="Pfam" id="PF14372"/>
    </source>
</evidence>
<dbReference type="Pfam" id="PF05699">
    <property type="entry name" value="Dimer_Tnp_hAT"/>
    <property type="match status" value="1"/>
</dbReference>
<reference evidence="3" key="2">
    <citation type="submission" date="2000-03" db="EMBL/GenBank/DDBJ databases">
        <authorList>
            <person name="Lin X."/>
            <person name="Kaul S."/>
            <person name="Shea T.P."/>
            <person name="Fujii C.Y."/>
            <person name="Shen M."/>
            <person name="VanAken S.E."/>
            <person name="Barnstead M.E."/>
            <person name="Mason T.M."/>
            <person name="Bowman C.L."/>
            <person name="Ronning C.M."/>
            <person name="Benito M.-I."/>
            <person name="Carrera A.J."/>
            <person name="Creasy T.H."/>
            <person name="Buell C.R."/>
            <person name="Town C.D."/>
            <person name="Nierman W.C."/>
            <person name="Fraser C.M."/>
            <person name="Venter J.C."/>
        </authorList>
    </citation>
    <scope>NUCLEOTIDE SEQUENCE</scope>
</reference>
<proteinExistence type="predicted"/>
<organism evidence="3">
    <name type="scientific">Arabidopsis thaliana</name>
    <name type="common">Mouse-ear cress</name>
    <dbReference type="NCBI Taxonomy" id="3702"/>
    <lineage>
        <taxon>Eukaryota</taxon>
        <taxon>Viridiplantae</taxon>
        <taxon>Streptophyta</taxon>
        <taxon>Embryophyta</taxon>
        <taxon>Tracheophyta</taxon>
        <taxon>Spermatophyta</taxon>
        <taxon>Magnoliopsida</taxon>
        <taxon>eudicotyledons</taxon>
        <taxon>Gunneridae</taxon>
        <taxon>Pentapetalae</taxon>
        <taxon>rosids</taxon>
        <taxon>malvids</taxon>
        <taxon>Brassicales</taxon>
        <taxon>Brassicaceae</taxon>
        <taxon>Camelineae</taxon>
        <taxon>Arabidopsis</taxon>
    </lineage>
</organism>
<gene>
    <name evidence="3" type="ordered locus">At2g18580</name>
</gene>
<dbReference type="EMBL" id="AC006135">
    <property type="protein sequence ID" value="AAD12209.1"/>
    <property type="molecule type" value="Genomic_DNA"/>
</dbReference>
<dbReference type="PANTHER" id="PTHR23272:SF166">
    <property type="entry name" value="ZINC FINGER BED DOMAIN-CONTAINING PROTEIN RICESLEEPER 2-LIKE ISOFORM X1"/>
    <property type="match status" value="1"/>
</dbReference>
<sequence>MFQGCEETVGIHTKAGLILDVTTRWNSTYLMLSKAIQFKEVSRNLSELEPSYKSFPSKLEWSRGELICKFLRPFEEMTKLISGSSYPTASLYFMHVWKIESWLRAHERTDDEIIFDMVESMKLKFKILDPRLKFAFLRYCYKSLKPSTCESKLEHIRKKMEKLYRFYKKNPKNSASTFQLMEDSLPAGYGNVRTGNSALYEYLDEPTLDMVAFRSLDVLKYWKDNGSRFKELSRMVCDVLCIPITTMSSESSFSVGSKVLNKYKSRLLPSNVQALICARNWLHGFKEISESEFSEAREEEEEGEEGGR</sequence>
<dbReference type="PIR" id="A84566">
    <property type="entry name" value="A84566"/>
</dbReference>